<comment type="caution">
    <text evidence="3">The sequence shown here is derived from an EMBL/GenBank/DDBJ whole genome shotgun (WGS) entry which is preliminary data.</text>
</comment>
<dbReference type="EMBL" id="JBHRZV010000049">
    <property type="protein sequence ID" value="MFC3928364.1"/>
    <property type="molecule type" value="Genomic_DNA"/>
</dbReference>
<feature type="domain" description="Phosphoribosyltransferase" evidence="2">
    <location>
        <begin position="36"/>
        <end position="150"/>
    </location>
</feature>
<dbReference type="SUPFAM" id="SSF53271">
    <property type="entry name" value="PRTase-like"/>
    <property type="match status" value="1"/>
</dbReference>
<comment type="similarity">
    <text evidence="1">Belongs to the ComF/GntX family.</text>
</comment>
<evidence type="ECO:0000313" key="3">
    <source>
        <dbReference type="EMBL" id="MFC3928364.1"/>
    </source>
</evidence>
<reference evidence="4" key="1">
    <citation type="journal article" date="2019" name="Int. J. Syst. Evol. Microbiol.">
        <title>The Global Catalogue of Microorganisms (GCM) 10K type strain sequencing project: providing services to taxonomists for standard genome sequencing and annotation.</title>
        <authorList>
            <consortium name="The Broad Institute Genomics Platform"/>
            <consortium name="The Broad Institute Genome Sequencing Center for Infectious Disease"/>
            <person name="Wu L."/>
            <person name="Ma J."/>
        </authorList>
    </citation>
    <scope>NUCLEOTIDE SEQUENCE [LARGE SCALE GENOMIC DNA]</scope>
    <source>
        <strain evidence="4">CCUG 67170</strain>
    </source>
</reference>
<dbReference type="Gene3D" id="3.40.50.2020">
    <property type="match status" value="1"/>
</dbReference>
<proteinExistence type="inferred from homology"/>
<dbReference type="Pfam" id="PF00156">
    <property type="entry name" value="Pribosyltran"/>
    <property type="match status" value="1"/>
</dbReference>
<evidence type="ECO:0000259" key="2">
    <source>
        <dbReference type="Pfam" id="PF00156"/>
    </source>
</evidence>
<dbReference type="InterPro" id="IPR000836">
    <property type="entry name" value="PRTase_dom"/>
</dbReference>
<dbReference type="CDD" id="cd06223">
    <property type="entry name" value="PRTases_typeI"/>
    <property type="match status" value="1"/>
</dbReference>
<evidence type="ECO:0000313" key="4">
    <source>
        <dbReference type="Proteomes" id="UP001595807"/>
    </source>
</evidence>
<dbReference type="PANTHER" id="PTHR47505">
    <property type="entry name" value="DNA UTILIZATION PROTEIN YHGH"/>
    <property type="match status" value="1"/>
</dbReference>
<dbReference type="InterPro" id="IPR051910">
    <property type="entry name" value="ComF/GntX_DNA_util-trans"/>
</dbReference>
<name>A0ABV8CW53_9STRE</name>
<dbReference type="Proteomes" id="UP001595807">
    <property type="component" value="Unassembled WGS sequence"/>
</dbReference>
<dbReference type="InterPro" id="IPR029057">
    <property type="entry name" value="PRTase-like"/>
</dbReference>
<accession>A0ABV8CW53</accession>
<gene>
    <name evidence="3" type="ORF">ACFORF_07270</name>
</gene>
<protein>
    <submittedName>
        <fullName evidence="3">ComF family protein</fullName>
    </submittedName>
</protein>
<dbReference type="PANTHER" id="PTHR47505:SF1">
    <property type="entry name" value="DNA UTILIZATION PROTEIN YHGH"/>
    <property type="match status" value="1"/>
</dbReference>
<keyword evidence="4" id="KW-1185">Reference proteome</keyword>
<evidence type="ECO:0000256" key="1">
    <source>
        <dbReference type="ARBA" id="ARBA00008007"/>
    </source>
</evidence>
<organism evidence="3 4">
    <name type="scientific">Streptococcus caprae</name>
    <dbReference type="NCBI Taxonomy" id="1640501"/>
    <lineage>
        <taxon>Bacteria</taxon>
        <taxon>Bacillati</taxon>
        <taxon>Bacillota</taxon>
        <taxon>Bacilli</taxon>
        <taxon>Lactobacillales</taxon>
        <taxon>Streptococcaceae</taxon>
        <taxon>Streptococcus</taxon>
    </lineage>
</organism>
<sequence length="152" mass="17392">MVQHQALYRYNIAMRDYFKHYKFLGDYLLREVFAGELRQALKAYKDYTIVPVPVSSETLLDRGFNQVTGLLEGAGIFYQDCLSKEEAAKQSHLTRQERLALKNHYSLATEQALPERVLLVDDVYTTGATIVSIALLFHEKGVKDVKTFSLAR</sequence>